<proteinExistence type="predicted"/>
<feature type="compositionally biased region" description="Polar residues" evidence="1">
    <location>
        <begin position="720"/>
        <end position="730"/>
    </location>
</feature>
<gene>
    <name evidence="2" type="ORF">CAEBREN_13011</name>
</gene>
<dbReference type="InParanoid" id="G0M7K1"/>
<keyword evidence="3" id="KW-1185">Reference proteome</keyword>
<dbReference type="OMA" id="RYTTEMM"/>
<organism evidence="3">
    <name type="scientific">Caenorhabditis brenneri</name>
    <name type="common">Nematode worm</name>
    <dbReference type="NCBI Taxonomy" id="135651"/>
    <lineage>
        <taxon>Eukaryota</taxon>
        <taxon>Metazoa</taxon>
        <taxon>Ecdysozoa</taxon>
        <taxon>Nematoda</taxon>
        <taxon>Chromadorea</taxon>
        <taxon>Rhabditida</taxon>
        <taxon>Rhabditina</taxon>
        <taxon>Rhabditomorpha</taxon>
        <taxon>Rhabditoidea</taxon>
        <taxon>Rhabditidae</taxon>
        <taxon>Peloderinae</taxon>
        <taxon>Caenorhabditis</taxon>
    </lineage>
</organism>
<name>G0M7K1_CAEBE</name>
<feature type="compositionally biased region" description="Basic and acidic residues" evidence="1">
    <location>
        <begin position="471"/>
        <end position="480"/>
    </location>
</feature>
<dbReference type="eggNOG" id="ENOG502TFNE">
    <property type="taxonomic scope" value="Eukaryota"/>
</dbReference>
<accession>G0M7K1</accession>
<evidence type="ECO:0000256" key="1">
    <source>
        <dbReference type="SAM" id="MobiDB-lite"/>
    </source>
</evidence>
<dbReference type="EMBL" id="GL379786">
    <property type="protein sequence ID" value="EGT30425.1"/>
    <property type="molecule type" value="Genomic_DNA"/>
</dbReference>
<evidence type="ECO:0008006" key="4">
    <source>
        <dbReference type="Google" id="ProtNLM"/>
    </source>
</evidence>
<dbReference type="HOGENOM" id="CLU_262477_0_0_1"/>
<dbReference type="Proteomes" id="UP000008068">
    <property type="component" value="Unassembled WGS sequence"/>
</dbReference>
<evidence type="ECO:0000313" key="3">
    <source>
        <dbReference type="Proteomes" id="UP000008068"/>
    </source>
</evidence>
<feature type="compositionally biased region" description="Basic and acidic residues" evidence="1">
    <location>
        <begin position="665"/>
        <end position="675"/>
    </location>
</feature>
<feature type="compositionally biased region" description="Polar residues" evidence="1">
    <location>
        <begin position="770"/>
        <end position="780"/>
    </location>
</feature>
<dbReference type="OrthoDB" id="10548429at2759"/>
<reference evidence="3" key="1">
    <citation type="submission" date="2011-07" db="EMBL/GenBank/DDBJ databases">
        <authorList>
            <consortium name="Caenorhabditis brenneri Sequencing and Analysis Consortium"/>
            <person name="Wilson R.K."/>
        </authorList>
    </citation>
    <scope>NUCLEOTIDE SEQUENCE [LARGE SCALE GENOMIC DNA]</scope>
    <source>
        <strain evidence="3">PB2801</strain>
    </source>
</reference>
<feature type="region of interest" description="Disordered" evidence="1">
    <location>
        <begin position="397"/>
        <end position="491"/>
    </location>
</feature>
<feature type="compositionally biased region" description="Polar residues" evidence="1">
    <location>
        <begin position="678"/>
        <end position="702"/>
    </location>
</feature>
<feature type="compositionally biased region" description="Polar residues" evidence="1">
    <location>
        <begin position="403"/>
        <end position="433"/>
    </location>
</feature>
<feature type="compositionally biased region" description="Low complexity" evidence="1">
    <location>
        <begin position="443"/>
        <end position="454"/>
    </location>
</feature>
<feature type="region of interest" description="Disordered" evidence="1">
    <location>
        <begin position="541"/>
        <end position="865"/>
    </location>
</feature>
<feature type="compositionally biased region" description="Basic and acidic residues" evidence="1">
    <location>
        <begin position="1049"/>
        <end position="1061"/>
    </location>
</feature>
<sequence length="1288" mass="144195">MSAAWGMLLKASADEEDLERSHSYVSCHINLGNGLCKEIRFTTNCKQNIVTIYIKDLARSTAMDLARNMIRARVDLLKKIIDGYRLTIGRFSYTFAINVINEFLSDNMSIQEFELQNFAGVASWAELKSTEGISWLDEEGRVITKTRKESMEDNVYPVRYDWLYSNKLFDLDPITEEEAFYRVRTQWVLFGRRIPMPEEWNFDQFLETVRAKQSHKKPIQEHTPSTKRLICSFMGECTSGKYREFRVRYTTEMMNFEIPDLQALTVNVRFRCRLRRDVSKFKIMWDAVGKSVNLNSAPYLHAMFEAGEEAIEEFEKENMTEKSTSWADELPLEHFLRFFTRTIHYETSQEAMKVIEDDPIATQSGIDFLEKFKLSGDRRSAFNEVVFDTVPLTEADLYPSPPANGNHSGQTENGACSEQNTSGIEQKNVTINETRPVVDEAISTETTASSSLSSRVATPQLDEELTNGDVSDPKRIDTQEPKPVNLQSPTPTLSYAKVVKKSKSNIPAAQNPVQKVAISAKDAVPSVPVVVAKEAVLERQEYQQKTSNINKSRRGKNYKKNDDKQGDRQVGTKQNGVSHTNTPTVNGNNANGVTHSTSDQTKKSSQPPEASIPQPLQQQVTNGKQNQNDSIQRPNDSNNSSNTKTVAANQNGLVSPPNQKKQKKAKTDVSKKDETIAAGSNSENEARISSANQNGQAGMSNGKQKKEVKCKAMAQEKEVQNQNLDESQVQAPPPAQRDEVQALVPADDANGPRLNDGAHNVDVAHAAPNQLPNDVASTSNRKQKKEVKSNTSARKKKVQDRKPDKKQAVQAQNPAQREEVEALAPAEDGNSLQLNNGEFGVAVAHVGPEPIPNDVAPNPDADNGVPEQRAAFIAQDQANVDVPIAPNVVNFVPGEEAVPVAPPLNAINNAPEQEIVADALQQQKEGNDQPGTSEKPLSKSQKRKARKAAIKALEKKKEASTFDVASTDMLHKLILSSADNWSVEADIALQVKSAKHITQNKNRNKTPETIVIKADFTDGSDAVILNGVELADHDTVQHPELPISSSGSDNEKESSAGDGSKKICTYDYRPGVRNSQDDDAPEQEGTEMQLMNSKGCSAGNDYDDDYETVPSDPTPRTSSIELPIQKNKVPYVASEITHHNMFQILLHLSSNRRLICSIEHERLIYQRLQKFRNLYFFRRRVARAMLHILQEDLPSEKERQRETAILDKILLYMFDFDSIHRGLRFLDRRLNDLGPTSTNYYTYARIREKLLGLIHQGQTIYDIVKNKANFSGYEGHIEQKKETLRIYH</sequence>
<dbReference type="FunCoup" id="G0M7K1">
    <property type="interactions" value="1081"/>
</dbReference>
<feature type="region of interest" description="Disordered" evidence="1">
    <location>
        <begin position="924"/>
        <end position="947"/>
    </location>
</feature>
<evidence type="ECO:0000313" key="2">
    <source>
        <dbReference type="EMBL" id="EGT30425.1"/>
    </source>
</evidence>
<feature type="compositionally biased region" description="Basic and acidic residues" evidence="1">
    <location>
        <begin position="704"/>
        <end position="719"/>
    </location>
</feature>
<feature type="region of interest" description="Disordered" evidence="1">
    <location>
        <begin position="1033"/>
        <end position="1119"/>
    </location>
</feature>
<protein>
    <recommendedName>
        <fullName evidence="4">SPK domain-containing protein</fullName>
    </recommendedName>
</protein>
<feature type="compositionally biased region" description="Polar residues" evidence="1">
    <location>
        <begin position="571"/>
        <end position="659"/>
    </location>
</feature>